<dbReference type="PANTHER" id="PTHR37464:SF1">
    <property type="entry name" value="BLL2463 PROTEIN"/>
    <property type="match status" value="1"/>
</dbReference>
<reference evidence="3" key="1">
    <citation type="journal article" date="2020" name="mSystems">
        <title>Genome- and Community-Level Interaction Insights into Carbon Utilization and Element Cycling Functions of Hydrothermarchaeota in Hydrothermal Sediment.</title>
        <authorList>
            <person name="Zhou Z."/>
            <person name="Liu Y."/>
            <person name="Xu W."/>
            <person name="Pan J."/>
            <person name="Luo Z.H."/>
            <person name="Li M."/>
        </authorList>
    </citation>
    <scope>NUCLEOTIDE SEQUENCE [LARGE SCALE GENOMIC DNA]</scope>
    <source>
        <strain evidence="3">HyVt-489</strain>
    </source>
</reference>
<feature type="domain" description="DUF4159" evidence="2">
    <location>
        <begin position="469"/>
        <end position="600"/>
    </location>
</feature>
<dbReference type="Pfam" id="PF13709">
    <property type="entry name" value="DUF4159"/>
    <property type="match status" value="1"/>
</dbReference>
<accession>A0A7C3CBH5</accession>
<evidence type="ECO:0000256" key="1">
    <source>
        <dbReference type="SAM" id="Phobius"/>
    </source>
</evidence>
<proteinExistence type="predicted"/>
<organism evidence="3">
    <name type="scientific">Hellea balneolensis</name>
    <dbReference type="NCBI Taxonomy" id="287478"/>
    <lineage>
        <taxon>Bacteria</taxon>
        <taxon>Pseudomonadati</taxon>
        <taxon>Pseudomonadota</taxon>
        <taxon>Alphaproteobacteria</taxon>
        <taxon>Maricaulales</taxon>
        <taxon>Robiginitomaculaceae</taxon>
        <taxon>Hellea</taxon>
    </lineage>
</organism>
<feature type="non-terminal residue" evidence="3">
    <location>
        <position position="1"/>
    </location>
</feature>
<dbReference type="Proteomes" id="UP000886042">
    <property type="component" value="Unassembled WGS sequence"/>
</dbReference>
<evidence type="ECO:0000259" key="2">
    <source>
        <dbReference type="Pfam" id="PF13709"/>
    </source>
</evidence>
<keyword evidence="1" id="KW-0812">Transmembrane</keyword>
<dbReference type="Gene3D" id="3.40.50.12140">
    <property type="entry name" value="Domain of unknown function DUF4159"/>
    <property type="match status" value="1"/>
</dbReference>
<dbReference type="CDD" id="cd03143">
    <property type="entry name" value="A4_beta-galactosidase_middle_domain"/>
    <property type="match status" value="1"/>
</dbReference>
<dbReference type="PANTHER" id="PTHR37464">
    <property type="entry name" value="BLL2463 PROTEIN"/>
    <property type="match status" value="1"/>
</dbReference>
<feature type="transmembrane region" description="Helical" evidence="1">
    <location>
        <begin position="404"/>
        <end position="424"/>
    </location>
</feature>
<protein>
    <submittedName>
        <fullName evidence="3">DUF4159 domain-containing protein</fullName>
    </submittedName>
</protein>
<name>A0A7C3CBH5_9PROT</name>
<sequence length="600" mass="65667">NELQHSKSQKIYLPSSEFSPILAGLSVETANGFRSQWHRLNTGSLRNVTVGAYNPQGRIIGRAALNFAPGQRDAEANFDLPAELRRQISLLKIEEQSSAGSTVLFDDSWGRPLVGLLAGSDANAQPLLSEWHFIEKALNPNADIYKGDLDQLLAVSPSIIIMSDRARNDSPELVTFVEEGGLLIRFAGPKLAKRKDALIPVALREGDRDLGGALAWEDPQSFDAFPKESPFFGLNIDENITVKKQLMAQPGNDTDIHTWARLKDGSPVITSAPRGLGRIVLFHVTAGPEWSELPLSGLYVHMLKRILPLARSSTAPSQSTDAAWVAENTLDGFGVLGPAPPNALSIENETFDKTALSVNHLPGLYRQGIRRKALNTVKDPSRYTQLKAGNLQPISYEARKPKSLMGFLLAFAALLIAADVIFALIASGRLRFSPRMITHSIVVLCVLGLSFPSDSHAQSPKNNDALDLHLAYVITGNPQIDRMSKAGLEGLATELTRRTTIEPKGVRGIDINTDDLDFYPFLYWPVPRDMKPLSDAASHSLNAYMASGGTIVFDTQDQDRQKLLGFETHPGMAMISKSLDIPRLAVPSKDHVITKSFYLL</sequence>
<comment type="caution">
    <text evidence="3">The sequence shown here is derived from an EMBL/GenBank/DDBJ whole genome shotgun (WGS) entry which is preliminary data.</text>
</comment>
<keyword evidence="1" id="KW-0472">Membrane</keyword>
<dbReference type="InterPro" id="IPR025297">
    <property type="entry name" value="DUF4159"/>
</dbReference>
<dbReference type="EMBL" id="DRMN01000241">
    <property type="protein sequence ID" value="HFB55000.1"/>
    <property type="molecule type" value="Genomic_DNA"/>
</dbReference>
<gene>
    <name evidence="3" type="ORF">ENJ46_03670</name>
</gene>
<feature type="non-terminal residue" evidence="3">
    <location>
        <position position="600"/>
    </location>
</feature>
<keyword evidence="1" id="KW-1133">Transmembrane helix</keyword>
<evidence type="ECO:0000313" key="3">
    <source>
        <dbReference type="EMBL" id="HFB55000.1"/>
    </source>
</evidence>
<dbReference type="AlphaFoldDB" id="A0A7C3CBH5"/>